<dbReference type="KEGG" id="epa:110233251"/>
<organism evidence="1 2">
    <name type="scientific">Exaiptasia diaphana</name>
    <name type="common">Tropical sea anemone</name>
    <name type="synonym">Aiptasia pulchella</name>
    <dbReference type="NCBI Taxonomy" id="2652724"/>
    <lineage>
        <taxon>Eukaryota</taxon>
        <taxon>Metazoa</taxon>
        <taxon>Cnidaria</taxon>
        <taxon>Anthozoa</taxon>
        <taxon>Hexacorallia</taxon>
        <taxon>Actiniaria</taxon>
        <taxon>Aiptasiidae</taxon>
        <taxon>Exaiptasia</taxon>
    </lineage>
</organism>
<accession>A0A913YCW8</accession>
<dbReference type="InterPro" id="IPR027417">
    <property type="entry name" value="P-loop_NTPase"/>
</dbReference>
<dbReference type="SUPFAM" id="SSF52540">
    <property type="entry name" value="P-loop containing nucleoside triphosphate hydrolases"/>
    <property type="match status" value="1"/>
</dbReference>
<dbReference type="AlphaFoldDB" id="A0A913YCW8"/>
<dbReference type="GeneID" id="110233251"/>
<dbReference type="RefSeq" id="XP_028513165.1">
    <property type="nucleotide sequence ID" value="XM_028657364.1"/>
</dbReference>
<dbReference type="OrthoDB" id="5980991at2759"/>
<proteinExistence type="predicted"/>
<evidence type="ECO:0000313" key="1">
    <source>
        <dbReference type="EnsemblMetazoa" id="XP_028513165.1"/>
    </source>
</evidence>
<evidence type="ECO:0008006" key="3">
    <source>
        <dbReference type="Google" id="ProtNLM"/>
    </source>
</evidence>
<dbReference type="EnsemblMetazoa" id="XM_028657364.1">
    <property type="protein sequence ID" value="XP_028513165.1"/>
    <property type="gene ID" value="LOC110233251"/>
</dbReference>
<reference evidence="1" key="1">
    <citation type="submission" date="2022-11" db="UniProtKB">
        <authorList>
            <consortium name="EnsemblMetazoa"/>
        </authorList>
    </citation>
    <scope>IDENTIFICATION</scope>
</reference>
<dbReference type="GO" id="GO:0005657">
    <property type="term" value="C:replication fork"/>
    <property type="evidence" value="ECO:0007669"/>
    <property type="project" value="TreeGrafter"/>
</dbReference>
<dbReference type="GO" id="GO:0006260">
    <property type="term" value="P:DNA replication"/>
    <property type="evidence" value="ECO:0007669"/>
    <property type="project" value="TreeGrafter"/>
</dbReference>
<dbReference type="Proteomes" id="UP000887567">
    <property type="component" value="Unplaced"/>
</dbReference>
<dbReference type="PANTHER" id="PTHR23274:SF51">
    <property type="entry name" value="OS03G0423850 PROTEIN"/>
    <property type="match status" value="1"/>
</dbReference>
<evidence type="ECO:0000313" key="2">
    <source>
        <dbReference type="Proteomes" id="UP000887567"/>
    </source>
</evidence>
<dbReference type="CDD" id="cd18809">
    <property type="entry name" value="SF1_C_RecD"/>
    <property type="match status" value="1"/>
</dbReference>
<sequence length="211" mass="23668">MLVANLKAEWGLYNGAVGTVVNVIYLNGRRPTDDPQPQPDVVLVRFNGYRGPAFNDDHPTIVPIVPISRSIECACRCKRIQIPLRLAWGTTIHKCQGMTVGEGEAFRYVVIHPGNHAFEAKNPGALFVALSRAKSAGGPDRDPDFAFHQDVLINEDRFREVNTPTTRSRAAEIERLRRLSVECRGRESLARAYEELTFERLLNWAQSRAVS</sequence>
<keyword evidence="2" id="KW-1185">Reference proteome</keyword>
<name>A0A913YCW8_EXADI</name>
<protein>
    <recommendedName>
        <fullName evidence="3">ATP-dependent DNA helicase PIF1</fullName>
    </recommendedName>
</protein>
<dbReference type="PANTHER" id="PTHR23274">
    <property type="entry name" value="DNA HELICASE-RELATED"/>
    <property type="match status" value="1"/>
</dbReference>